<dbReference type="InterPro" id="IPR015424">
    <property type="entry name" value="PyrdxlP-dep_Trfase"/>
</dbReference>
<dbReference type="PROSITE" id="PS00105">
    <property type="entry name" value="AA_TRANSFER_CLASS_1"/>
    <property type="match status" value="1"/>
</dbReference>
<feature type="region of interest" description="Disordered" evidence="4">
    <location>
        <begin position="276"/>
        <end position="354"/>
    </location>
</feature>
<gene>
    <name evidence="6" type="ORF">GCM10009741_46040</name>
</gene>
<organism evidence="6 7">
    <name type="scientific">Kribbella lupini</name>
    <dbReference type="NCBI Taxonomy" id="291602"/>
    <lineage>
        <taxon>Bacteria</taxon>
        <taxon>Bacillati</taxon>
        <taxon>Actinomycetota</taxon>
        <taxon>Actinomycetes</taxon>
        <taxon>Propionibacteriales</taxon>
        <taxon>Kribbellaceae</taxon>
        <taxon>Kribbella</taxon>
    </lineage>
</organism>
<dbReference type="InterPro" id="IPR004839">
    <property type="entry name" value="Aminotransferase_I/II_large"/>
</dbReference>
<dbReference type="InterPro" id="IPR015421">
    <property type="entry name" value="PyrdxlP-dep_Trfase_major"/>
</dbReference>
<dbReference type="Gene3D" id="3.40.640.10">
    <property type="entry name" value="Type I PLP-dependent aspartate aminotransferase-like (Major domain)"/>
    <property type="match status" value="1"/>
</dbReference>
<evidence type="ECO:0000256" key="3">
    <source>
        <dbReference type="RuleBase" id="RU000481"/>
    </source>
</evidence>
<evidence type="ECO:0000259" key="5">
    <source>
        <dbReference type="Pfam" id="PF00155"/>
    </source>
</evidence>
<sequence>MAVDGFDLDHHGDLEVGDGLVDLAVNVRAGTPPPWLLDEITASLTDLAAYPRADAATAAVAARHHCDPGQILLTAGAAEAFVLIARAFRPRHPVVVHPQFTEPESALRSAGHLVDRVVLRPEDGFTLDPQAVPADADLVVIGNPTNPTSVLHPAETLRELARPERILVVDEAFMDAVPGEPDSLAGAQLPGLIVIRSLTKTWGLAGLRVGYVVAAPQLIEQLAAVQPHWPLSTPALAAAIACSTPQATAEALEAARAFDAQRTHLLTGLTTRPYAGPALTSPYAASPSTTPPNADGPALASPAPAAGPATTLPDSAGRATTPSDATSTTVPLNPGGPAPHVDTPAPISPAGANPPTEPTHLLPTHPQVRAYGVPRAPFVLVHVDGADQLRQDLRERGFAVRRGDTFPGLGPDWLRIAVRPEPITDAFLKVWWDLLG</sequence>
<accession>A0ABN2BC17</accession>
<comment type="similarity">
    <text evidence="3">Belongs to the class-I pyridoxal-phosphate-dependent aminotransferase family.</text>
</comment>
<dbReference type="PANTHER" id="PTHR42885">
    <property type="entry name" value="HISTIDINOL-PHOSPHATE AMINOTRANSFERASE-RELATED"/>
    <property type="match status" value="1"/>
</dbReference>
<feature type="compositionally biased region" description="Low complexity" evidence="4">
    <location>
        <begin position="277"/>
        <end position="314"/>
    </location>
</feature>
<dbReference type="Gene3D" id="3.90.1150.10">
    <property type="entry name" value="Aspartate Aminotransferase, domain 1"/>
    <property type="match status" value="2"/>
</dbReference>
<dbReference type="EC" id="2.6.1.-" evidence="3"/>
<comment type="cofactor">
    <cofactor evidence="1 3">
        <name>pyridoxal 5'-phosphate</name>
        <dbReference type="ChEBI" id="CHEBI:597326"/>
    </cofactor>
</comment>
<dbReference type="InterPro" id="IPR015422">
    <property type="entry name" value="PyrdxlP-dep_Trfase_small"/>
</dbReference>
<dbReference type="RefSeq" id="WP_425553159.1">
    <property type="nucleotide sequence ID" value="NZ_BAAANC010000002.1"/>
</dbReference>
<protein>
    <recommendedName>
        <fullName evidence="3">Aminotransferase</fullName>
        <ecNumber evidence="3">2.6.1.-</ecNumber>
    </recommendedName>
</protein>
<keyword evidence="3" id="KW-0032">Aminotransferase</keyword>
<reference evidence="6 7" key="1">
    <citation type="journal article" date="2019" name="Int. J. Syst. Evol. Microbiol.">
        <title>The Global Catalogue of Microorganisms (GCM) 10K type strain sequencing project: providing services to taxonomists for standard genome sequencing and annotation.</title>
        <authorList>
            <consortium name="The Broad Institute Genomics Platform"/>
            <consortium name="The Broad Institute Genome Sequencing Center for Infectious Disease"/>
            <person name="Wu L."/>
            <person name="Ma J."/>
        </authorList>
    </citation>
    <scope>NUCLEOTIDE SEQUENCE [LARGE SCALE GENOMIC DNA]</scope>
    <source>
        <strain evidence="6 7">JCM 14303</strain>
    </source>
</reference>
<dbReference type="CDD" id="cd00609">
    <property type="entry name" value="AAT_like"/>
    <property type="match status" value="1"/>
</dbReference>
<evidence type="ECO:0000256" key="4">
    <source>
        <dbReference type="SAM" id="MobiDB-lite"/>
    </source>
</evidence>
<feature type="domain" description="Aminotransferase class I/classII large" evidence="5">
    <location>
        <begin position="21"/>
        <end position="271"/>
    </location>
</feature>
<dbReference type="InterPro" id="IPR004838">
    <property type="entry name" value="NHTrfase_class1_PyrdxlP-BS"/>
</dbReference>
<dbReference type="PANTHER" id="PTHR42885:SF1">
    <property type="entry name" value="THREONINE-PHOSPHATE DECARBOXYLASE"/>
    <property type="match status" value="1"/>
</dbReference>
<comment type="caution">
    <text evidence="6">The sequence shown here is derived from an EMBL/GenBank/DDBJ whole genome shotgun (WGS) entry which is preliminary data.</text>
</comment>
<proteinExistence type="inferred from homology"/>
<name>A0ABN2BC17_9ACTN</name>
<feature type="compositionally biased region" description="Polar residues" evidence="4">
    <location>
        <begin position="318"/>
        <end position="331"/>
    </location>
</feature>
<dbReference type="SUPFAM" id="SSF53383">
    <property type="entry name" value="PLP-dependent transferases"/>
    <property type="match status" value="1"/>
</dbReference>
<keyword evidence="3" id="KW-0808">Transferase</keyword>
<evidence type="ECO:0000313" key="6">
    <source>
        <dbReference type="EMBL" id="GAA1538096.1"/>
    </source>
</evidence>
<dbReference type="NCBIfam" id="NF005915">
    <property type="entry name" value="PRK07908.1"/>
    <property type="match status" value="1"/>
</dbReference>
<evidence type="ECO:0000256" key="2">
    <source>
        <dbReference type="ARBA" id="ARBA00022898"/>
    </source>
</evidence>
<keyword evidence="2" id="KW-0663">Pyridoxal phosphate</keyword>
<dbReference type="Pfam" id="PF00155">
    <property type="entry name" value="Aminotran_1_2"/>
    <property type="match status" value="1"/>
</dbReference>
<keyword evidence="7" id="KW-1185">Reference proteome</keyword>
<dbReference type="EMBL" id="BAAANC010000002">
    <property type="protein sequence ID" value="GAA1538096.1"/>
    <property type="molecule type" value="Genomic_DNA"/>
</dbReference>
<evidence type="ECO:0000256" key="1">
    <source>
        <dbReference type="ARBA" id="ARBA00001933"/>
    </source>
</evidence>
<dbReference type="Proteomes" id="UP001500363">
    <property type="component" value="Unassembled WGS sequence"/>
</dbReference>
<evidence type="ECO:0000313" key="7">
    <source>
        <dbReference type="Proteomes" id="UP001500363"/>
    </source>
</evidence>